<evidence type="ECO:0000256" key="1">
    <source>
        <dbReference type="SAM" id="Phobius"/>
    </source>
</evidence>
<sequence>MIIIIKYNSIRVATIINRHIISFIIMDIFIIIINIMSNMVINNLIIIIRKQPQKQ</sequence>
<reference evidence="2" key="2">
    <citation type="submission" date="2020-11" db="EMBL/GenBank/DDBJ databases">
        <authorList>
            <person name="McCartney M.A."/>
            <person name="Auch B."/>
            <person name="Kono T."/>
            <person name="Mallez S."/>
            <person name="Becker A."/>
            <person name="Gohl D.M."/>
            <person name="Silverstein K.A.T."/>
            <person name="Koren S."/>
            <person name="Bechman K.B."/>
            <person name="Herman A."/>
            <person name="Abrahante J.E."/>
            <person name="Garbe J."/>
        </authorList>
    </citation>
    <scope>NUCLEOTIDE SEQUENCE</scope>
    <source>
        <strain evidence="2">Duluth1</strain>
        <tissue evidence="2">Whole animal</tissue>
    </source>
</reference>
<name>A0A9D4MPH7_DREPO</name>
<keyword evidence="1" id="KW-1133">Transmembrane helix</keyword>
<dbReference type="EMBL" id="JAIWYP010000001">
    <property type="protein sequence ID" value="KAH3879850.1"/>
    <property type="molecule type" value="Genomic_DNA"/>
</dbReference>
<accession>A0A9D4MPH7</accession>
<comment type="caution">
    <text evidence="2">The sequence shown here is derived from an EMBL/GenBank/DDBJ whole genome shotgun (WGS) entry which is preliminary data.</text>
</comment>
<reference evidence="2" key="1">
    <citation type="journal article" date="2019" name="bioRxiv">
        <title>The Genome of the Zebra Mussel, Dreissena polymorpha: A Resource for Invasive Species Research.</title>
        <authorList>
            <person name="McCartney M.A."/>
            <person name="Auch B."/>
            <person name="Kono T."/>
            <person name="Mallez S."/>
            <person name="Zhang Y."/>
            <person name="Obille A."/>
            <person name="Becker A."/>
            <person name="Abrahante J.E."/>
            <person name="Garbe J."/>
            <person name="Badalamenti J.P."/>
            <person name="Herman A."/>
            <person name="Mangelson H."/>
            <person name="Liachko I."/>
            <person name="Sullivan S."/>
            <person name="Sone E.D."/>
            <person name="Koren S."/>
            <person name="Silverstein K.A.T."/>
            <person name="Beckman K.B."/>
            <person name="Gohl D.M."/>
        </authorList>
    </citation>
    <scope>NUCLEOTIDE SEQUENCE</scope>
    <source>
        <strain evidence="2">Duluth1</strain>
        <tissue evidence="2">Whole animal</tissue>
    </source>
</reference>
<keyword evidence="3" id="KW-1185">Reference proteome</keyword>
<keyword evidence="1" id="KW-0472">Membrane</keyword>
<dbReference type="Proteomes" id="UP000828390">
    <property type="component" value="Unassembled WGS sequence"/>
</dbReference>
<feature type="transmembrane region" description="Helical" evidence="1">
    <location>
        <begin position="20"/>
        <end position="48"/>
    </location>
</feature>
<evidence type="ECO:0000313" key="3">
    <source>
        <dbReference type="Proteomes" id="UP000828390"/>
    </source>
</evidence>
<dbReference type="AlphaFoldDB" id="A0A9D4MPH7"/>
<keyword evidence="1" id="KW-0812">Transmembrane</keyword>
<organism evidence="2 3">
    <name type="scientific">Dreissena polymorpha</name>
    <name type="common">Zebra mussel</name>
    <name type="synonym">Mytilus polymorpha</name>
    <dbReference type="NCBI Taxonomy" id="45954"/>
    <lineage>
        <taxon>Eukaryota</taxon>
        <taxon>Metazoa</taxon>
        <taxon>Spiralia</taxon>
        <taxon>Lophotrochozoa</taxon>
        <taxon>Mollusca</taxon>
        <taxon>Bivalvia</taxon>
        <taxon>Autobranchia</taxon>
        <taxon>Heteroconchia</taxon>
        <taxon>Euheterodonta</taxon>
        <taxon>Imparidentia</taxon>
        <taxon>Neoheterodontei</taxon>
        <taxon>Myida</taxon>
        <taxon>Dreissenoidea</taxon>
        <taxon>Dreissenidae</taxon>
        <taxon>Dreissena</taxon>
    </lineage>
</organism>
<gene>
    <name evidence="2" type="ORF">DPMN_003757</name>
</gene>
<evidence type="ECO:0000313" key="2">
    <source>
        <dbReference type="EMBL" id="KAH3879850.1"/>
    </source>
</evidence>
<protein>
    <submittedName>
        <fullName evidence="2">Uncharacterized protein</fullName>
    </submittedName>
</protein>
<proteinExistence type="predicted"/>